<evidence type="ECO:0000313" key="2">
    <source>
        <dbReference type="Proteomes" id="UP001066276"/>
    </source>
</evidence>
<proteinExistence type="predicted"/>
<gene>
    <name evidence="1" type="ORF">NDU88_004579</name>
</gene>
<sequence length="142" mass="15071">MVAQVNVFPWSEDEEEGSSRAEFTPGTGKGGLRVRGVVGGLGQDKAVTASQRENGLTDTGAAAGFGAVTDIDVRSVKSYYFAVSSIAILSNGGTRPLCTASFIQYHIEVPVFSQVFSDEVVTIMKFGNEPNARVLTGLMEFV</sequence>
<keyword evidence="2" id="KW-1185">Reference proteome</keyword>
<protein>
    <submittedName>
        <fullName evidence="1">Uncharacterized protein</fullName>
    </submittedName>
</protein>
<organism evidence="1 2">
    <name type="scientific">Pleurodeles waltl</name>
    <name type="common">Iberian ribbed newt</name>
    <dbReference type="NCBI Taxonomy" id="8319"/>
    <lineage>
        <taxon>Eukaryota</taxon>
        <taxon>Metazoa</taxon>
        <taxon>Chordata</taxon>
        <taxon>Craniata</taxon>
        <taxon>Vertebrata</taxon>
        <taxon>Euteleostomi</taxon>
        <taxon>Amphibia</taxon>
        <taxon>Batrachia</taxon>
        <taxon>Caudata</taxon>
        <taxon>Salamandroidea</taxon>
        <taxon>Salamandridae</taxon>
        <taxon>Pleurodelinae</taxon>
        <taxon>Pleurodeles</taxon>
    </lineage>
</organism>
<dbReference type="Proteomes" id="UP001066276">
    <property type="component" value="Chromosome 5"/>
</dbReference>
<dbReference type="AlphaFoldDB" id="A0AAV7RIN9"/>
<accession>A0AAV7RIN9</accession>
<comment type="caution">
    <text evidence="1">The sequence shown here is derived from an EMBL/GenBank/DDBJ whole genome shotgun (WGS) entry which is preliminary data.</text>
</comment>
<reference evidence="1" key="1">
    <citation type="journal article" date="2022" name="bioRxiv">
        <title>Sequencing and chromosome-scale assembly of the giantPleurodeles waltlgenome.</title>
        <authorList>
            <person name="Brown T."/>
            <person name="Elewa A."/>
            <person name="Iarovenko S."/>
            <person name="Subramanian E."/>
            <person name="Araus A.J."/>
            <person name="Petzold A."/>
            <person name="Susuki M."/>
            <person name="Suzuki K.-i.T."/>
            <person name="Hayashi T."/>
            <person name="Toyoda A."/>
            <person name="Oliveira C."/>
            <person name="Osipova E."/>
            <person name="Leigh N.D."/>
            <person name="Simon A."/>
            <person name="Yun M.H."/>
        </authorList>
    </citation>
    <scope>NUCLEOTIDE SEQUENCE</scope>
    <source>
        <strain evidence="1">20211129_DDA</strain>
        <tissue evidence="1">Liver</tissue>
    </source>
</reference>
<dbReference type="EMBL" id="JANPWB010000009">
    <property type="protein sequence ID" value="KAJ1151800.1"/>
    <property type="molecule type" value="Genomic_DNA"/>
</dbReference>
<evidence type="ECO:0000313" key="1">
    <source>
        <dbReference type="EMBL" id="KAJ1151800.1"/>
    </source>
</evidence>
<name>A0AAV7RIN9_PLEWA</name>